<protein>
    <recommendedName>
        <fullName evidence="3">Abasic site processing protein</fullName>
    </recommendedName>
</protein>
<dbReference type="SUPFAM" id="SSF143081">
    <property type="entry name" value="BB1717-like"/>
    <property type="match status" value="1"/>
</dbReference>
<dbReference type="Gene3D" id="3.90.1680.10">
    <property type="entry name" value="SOS response associated peptidase-like"/>
    <property type="match status" value="1"/>
</dbReference>
<sequence length="157" mass="18463">MCANYEPIRPSEIINLGLVQPRFDFVKEAYPADLCPILISGLQDDFEWRQALFGLVPEWAETISFSKHTYNAQLETVATKPSYRTAWRENQYALVPMHSFFEPSYETGKAVRTRIERQDHEPFTVAAIWDHWSDHFRAYAVNMEKLQFALVSWHVHR</sequence>
<accession>A0A345P699</accession>
<dbReference type="EMBL" id="CP031222">
    <property type="protein sequence ID" value="AXI02808.1"/>
    <property type="molecule type" value="Genomic_DNA"/>
</dbReference>
<dbReference type="RefSeq" id="WP_114898918.1">
    <property type="nucleotide sequence ID" value="NZ_CP031222.1"/>
</dbReference>
<reference evidence="1 2" key="1">
    <citation type="submission" date="2018-07" db="EMBL/GenBank/DDBJ databases">
        <title>Genome sequencing of Moraxellaceae gen. HYN0046.</title>
        <authorList>
            <person name="Kim M."/>
            <person name="Yi H."/>
        </authorList>
    </citation>
    <scope>NUCLEOTIDE SEQUENCE [LARGE SCALE GENOMIC DNA]</scope>
    <source>
        <strain evidence="1 2">HYN0046</strain>
    </source>
</reference>
<evidence type="ECO:0000313" key="2">
    <source>
        <dbReference type="Proteomes" id="UP000253940"/>
    </source>
</evidence>
<dbReference type="GO" id="GO:0003697">
    <property type="term" value="F:single-stranded DNA binding"/>
    <property type="evidence" value="ECO:0007669"/>
    <property type="project" value="InterPro"/>
</dbReference>
<dbReference type="OrthoDB" id="6192129at2"/>
<proteinExistence type="predicted"/>
<evidence type="ECO:0008006" key="3">
    <source>
        <dbReference type="Google" id="ProtNLM"/>
    </source>
</evidence>
<keyword evidence="2" id="KW-1185">Reference proteome</keyword>
<dbReference type="KEGG" id="mbah:HYN46_08150"/>
<gene>
    <name evidence="1" type="ORF">HYN46_08150</name>
</gene>
<evidence type="ECO:0000313" key="1">
    <source>
        <dbReference type="EMBL" id="AXI02808.1"/>
    </source>
</evidence>
<dbReference type="Proteomes" id="UP000253940">
    <property type="component" value="Chromosome"/>
</dbReference>
<name>A0A345P699_9GAMM</name>
<dbReference type="InterPro" id="IPR003738">
    <property type="entry name" value="SRAP"/>
</dbReference>
<organism evidence="1 2">
    <name type="scientific">Aquirhabdus parva</name>
    <dbReference type="NCBI Taxonomy" id="2283318"/>
    <lineage>
        <taxon>Bacteria</taxon>
        <taxon>Pseudomonadati</taxon>
        <taxon>Pseudomonadota</taxon>
        <taxon>Gammaproteobacteria</taxon>
        <taxon>Moraxellales</taxon>
        <taxon>Moraxellaceae</taxon>
        <taxon>Aquirhabdus</taxon>
    </lineage>
</organism>
<dbReference type="AlphaFoldDB" id="A0A345P699"/>
<dbReference type="GO" id="GO:0106300">
    <property type="term" value="P:protein-DNA covalent cross-linking repair"/>
    <property type="evidence" value="ECO:0007669"/>
    <property type="project" value="InterPro"/>
</dbReference>
<dbReference type="InterPro" id="IPR036590">
    <property type="entry name" value="SRAP-like"/>
</dbReference>
<dbReference type="Pfam" id="PF02586">
    <property type="entry name" value="SRAP"/>
    <property type="match status" value="1"/>
</dbReference>